<evidence type="ECO:0000313" key="14">
    <source>
        <dbReference type="Proteomes" id="UP000297031"/>
    </source>
</evidence>
<proteinExistence type="inferred from homology"/>
<sequence length="455" mass="51391">METFLIKAAQLIAAFALLVIIHEFGHYIFARMFGIKVEKFYLFFDPWFSLFKYKPKKKTTKTDPNGEERATWRDTEYGIGWLPLGGYVKIAGMIDESMDKEQLAQEPKSWEFRSKPAYQRLLVMVAGVLMNFILAIIIYAGIAWYWGEKYIPLDKAYEGMDYAEAAQEIGFRNGDIPLFADGEKLEVAKGNYLLEMAEAKTVTVLRNHKDTVDIAIPENFILRLNDEERFLTYRLPVYIGDIVNGEPAKEAGLQKGDRIVSVAGAPTLAYTEFTAELQKNAGKDITMGIIRDGKPMDVAITPTSGGKIGIQLKPITDIYPVVTRHYTFLQSIPKGWEIGTNRLSSYVSSMKYVATAEGAKSLGGFGAIGSLFPDKWNWLSFWEITAFLSVALAFMNILPIPALDGGHIMFLIYEIVSRRKPSEKFMEYAQICGMAFLLVLLLYANGNDLYRFIFK</sequence>
<dbReference type="PROSITE" id="PS50106">
    <property type="entry name" value="PDZ"/>
    <property type="match status" value="1"/>
</dbReference>
<comment type="cofactor">
    <cofactor evidence="1 11">
        <name>Zn(2+)</name>
        <dbReference type="ChEBI" id="CHEBI:29105"/>
    </cofactor>
</comment>
<keyword evidence="8 11" id="KW-1133">Transmembrane helix</keyword>
<dbReference type="SUPFAM" id="SSF50156">
    <property type="entry name" value="PDZ domain-like"/>
    <property type="match status" value="1"/>
</dbReference>
<dbReference type="GO" id="GO:0004222">
    <property type="term" value="F:metalloendopeptidase activity"/>
    <property type="evidence" value="ECO:0007669"/>
    <property type="project" value="InterPro"/>
</dbReference>
<keyword evidence="7 11" id="KW-0862">Zinc</keyword>
<dbReference type="CDD" id="cd23081">
    <property type="entry name" value="cpPDZ_EcRseP-like"/>
    <property type="match status" value="1"/>
</dbReference>
<dbReference type="Pfam" id="PF17820">
    <property type="entry name" value="PDZ_6"/>
    <property type="match status" value="1"/>
</dbReference>
<dbReference type="RefSeq" id="WP_136410558.1">
    <property type="nucleotide sequence ID" value="NZ_CANQMU010000006.1"/>
</dbReference>
<evidence type="ECO:0000256" key="10">
    <source>
        <dbReference type="ARBA" id="ARBA00023136"/>
    </source>
</evidence>
<evidence type="ECO:0000256" key="2">
    <source>
        <dbReference type="ARBA" id="ARBA00004141"/>
    </source>
</evidence>
<dbReference type="Gene3D" id="2.30.42.10">
    <property type="match status" value="1"/>
</dbReference>
<keyword evidence="11" id="KW-0479">Metal-binding</keyword>
<dbReference type="InterPro" id="IPR036034">
    <property type="entry name" value="PDZ_sf"/>
</dbReference>
<gene>
    <name evidence="13" type="primary">rseP</name>
    <name evidence="13" type="ORF">E7746_08710</name>
</gene>
<feature type="domain" description="PDZ" evidence="12">
    <location>
        <begin position="201"/>
        <end position="293"/>
    </location>
</feature>
<name>A0A4P7VKX6_9BACT</name>
<dbReference type="CDD" id="cd06163">
    <property type="entry name" value="S2P-M50_PDZ_RseP-like"/>
    <property type="match status" value="1"/>
</dbReference>
<keyword evidence="14" id="KW-1185">Reference proteome</keyword>
<dbReference type="InterPro" id="IPR004387">
    <property type="entry name" value="Pept_M50_Zn"/>
</dbReference>
<dbReference type="InterPro" id="IPR008915">
    <property type="entry name" value="Peptidase_M50"/>
</dbReference>
<dbReference type="KEGG" id="mgod:E7746_08710"/>
<dbReference type="GO" id="GO:0046872">
    <property type="term" value="F:metal ion binding"/>
    <property type="evidence" value="ECO:0007669"/>
    <property type="project" value="UniProtKB-KW"/>
</dbReference>
<evidence type="ECO:0000313" key="13">
    <source>
        <dbReference type="EMBL" id="QCD35954.1"/>
    </source>
</evidence>
<keyword evidence="9 11" id="KW-0482">Metalloprotease</keyword>
<feature type="transmembrane region" description="Helical" evidence="11">
    <location>
        <begin position="121"/>
        <end position="146"/>
    </location>
</feature>
<feature type="transmembrane region" description="Helical" evidence="11">
    <location>
        <begin position="387"/>
        <end position="413"/>
    </location>
</feature>
<evidence type="ECO:0000256" key="11">
    <source>
        <dbReference type="RuleBase" id="RU362031"/>
    </source>
</evidence>
<dbReference type="PANTHER" id="PTHR42837">
    <property type="entry name" value="REGULATOR OF SIGMA-E PROTEASE RSEP"/>
    <property type="match status" value="1"/>
</dbReference>
<dbReference type="Pfam" id="PF02163">
    <property type="entry name" value="Peptidase_M50"/>
    <property type="match status" value="2"/>
</dbReference>
<feature type="transmembrane region" description="Helical" evidence="11">
    <location>
        <begin position="12"/>
        <end position="30"/>
    </location>
</feature>
<evidence type="ECO:0000256" key="8">
    <source>
        <dbReference type="ARBA" id="ARBA00022989"/>
    </source>
</evidence>
<keyword evidence="4 13" id="KW-0645">Protease</keyword>
<dbReference type="PANTHER" id="PTHR42837:SF2">
    <property type="entry name" value="MEMBRANE METALLOPROTEASE ARASP2, CHLOROPLASTIC-RELATED"/>
    <property type="match status" value="1"/>
</dbReference>
<reference evidence="13 14" key="1">
    <citation type="submission" date="2019-02" db="EMBL/GenBank/DDBJ databases">
        <title>Isolation and identification of novel species under the genus Muribaculum.</title>
        <authorList>
            <person name="Miyake S."/>
            <person name="Ding Y."/>
            <person name="Low A."/>
            <person name="Soh M."/>
            <person name="Seedorf H."/>
        </authorList>
    </citation>
    <scope>NUCLEOTIDE SEQUENCE [LARGE SCALE GENOMIC DNA]</scope>
    <source>
        <strain evidence="13 14">TLL-A4</strain>
    </source>
</reference>
<keyword evidence="10 11" id="KW-0472">Membrane</keyword>
<dbReference type="SMART" id="SM00228">
    <property type="entry name" value="PDZ"/>
    <property type="match status" value="1"/>
</dbReference>
<feature type="transmembrane region" description="Helical" evidence="11">
    <location>
        <begin position="425"/>
        <end position="444"/>
    </location>
</feature>
<comment type="subcellular location">
    <subcellularLocation>
        <location evidence="2">Membrane</location>
        <topology evidence="2">Multi-pass membrane protein</topology>
    </subcellularLocation>
</comment>
<dbReference type="GO" id="GO:0016020">
    <property type="term" value="C:membrane"/>
    <property type="evidence" value="ECO:0007669"/>
    <property type="project" value="UniProtKB-SubCell"/>
</dbReference>
<protein>
    <recommendedName>
        <fullName evidence="11">Zinc metalloprotease</fullName>
        <ecNumber evidence="11">3.4.24.-</ecNumber>
    </recommendedName>
</protein>
<dbReference type="InterPro" id="IPR001478">
    <property type="entry name" value="PDZ"/>
</dbReference>
<evidence type="ECO:0000256" key="4">
    <source>
        <dbReference type="ARBA" id="ARBA00022670"/>
    </source>
</evidence>
<evidence type="ECO:0000256" key="7">
    <source>
        <dbReference type="ARBA" id="ARBA00022833"/>
    </source>
</evidence>
<dbReference type="InterPro" id="IPR041489">
    <property type="entry name" value="PDZ_6"/>
</dbReference>
<organism evidence="13 14">
    <name type="scientific">Muribaculum gordoncarteri</name>
    <dbReference type="NCBI Taxonomy" id="2530390"/>
    <lineage>
        <taxon>Bacteria</taxon>
        <taxon>Pseudomonadati</taxon>
        <taxon>Bacteroidota</taxon>
        <taxon>Bacteroidia</taxon>
        <taxon>Bacteroidales</taxon>
        <taxon>Muribaculaceae</taxon>
        <taxon>Muribaculum</taxon>
    </lineage>
</organism>
<evidence type="ECO:0000259" key="12">
    <source>
        <dbReference type="PROSITE" id="PS50106"/>
    </source>
</evidence>
<keyword evidence="6 11" id="KW-0378">Hydrolase</keyword>
<dbReference type="OrthoDB" id="9782003at2"/>
<dbReference type="EMBL" id="CP039393">
    <property type="protein sequence ID" value="QCD35954.1"/>
    <property type="molecule type" value="Genomic_DNA"/>
</dbReference>
<dbReference type="AlphaFoldDB" id="A0A4P7VKX6"/>
<dbReference type="GO" id="GO:0006508">
    <property type="term" value="P:proteolysis"/>
    <property type="evidence" value="ECO:0007669"/>
    <property type="project" value="UniProtKB-KW"/>
</dbReference>
<evidence type="ECO:0000256" key="3">
    <source>
        <dbReference type="ARBA" id="ARBA00007931"/>
    </source>
</evidence>
<evidence type="ECO:0000256" key="9">
    <source>
        <dbReference type="ARBA" id="ARBA00023049"/>
    </source>
</evidence>
<accession>A0A4P7VKX6</accession>
<dbReference type="EC" id="3.4.24.-" evidence="11"/>
<evidence type="ECO:0000256" key="6">
    <source>
        <dbReference type="ARBA" id="ARBA00022801"/>
    </source>
</evidence>
<evidence type="ECO:0000256" key="5">
    <source>
        <dbReference type="ARBA" id="ARBA00022692"/>
    </source>
</evidence>
<dbReference type="NCBIfam" id="TIGR00054">
    <property type="entry name" value="RIP metalloprotease RseP"/>
    <property type="match status" value="1"/>
</dbReference>
<dbReference type="Proteomes" id="UP000297031">
    <property type="component" value="Chromosome"/>
</dbReference>
<evidence type="ECO:0000256" key="1">
    <source>
        <dbReference type="ARBA" id="ARBA00001947"/>
    </source>
</evidence>
<keyword evidence="5 11" id="KW-0812">Transmembrane</keyword>
<comment type="similarity">
    <text evidence="3 11">Belongs to the peptidase M50B family.</text>
</comment>